<dbReference type="GO" id="GO:0070482">
    <property type="term" value="P:response to oxygen levels"/>
    <property type="evidence" value="ECO:0007669"/>
    <property type="project" value="TreeGrafter"/>
</dbReference>
<gene>
    <name evidence="6" type="ORF">CEUSTIGMA_g11894.t1</name>
</gene>
<proteinExistence type="predicted"/>
<dbReference type="GO" id="GO:0000166">
    <property type="term" value="F:nucleotide binding"/>
    <property type="evidence" value="ECO:0007669"/>
    <property type="project" value="UniProtKB-KW"/>
</dbReference>
<dbReference type="InterPro" id="IPR011645">
    <property type="entry name" value="HNOB_dom_associated"/>
</dbReference>
<feature type="domain" description="Heme NO-binding" evidence="4">
    <location>
        <begin position="6"/>
        <end position="131"/>
    </location>
</feature>
<dbReference type="InterPro" id="IPR011644">
    <property type="entry name" value="Heme_NO-bd"/>
</dbReference>
<evidence type="ECO:0000259" key="4">
    <source>
        <dbReference type="Pfam" id="PF07700"/>
    </source>
</evidence>
<dbReference type="AlphaFoldDB" id="A0A250XN07"/>
<evidence type="ECO:0000313" key="6">
    <source>
        <dbReference type="EMBL" id="GAX84474.1"/>
    </source>
</evidence>
<dbReference type="InterPro" id="IPR024096">
    <property type="entry name" value="NO_sig/Golgi_transp_ligand-bd"/>
</dbReference>
<keyword evidence="2" id="KW-0547">Nucleotide-binding</keyword>
<dbReference type="GO" id="GO:0020037">
    <property type="term" value="F:heme binding"/>
    <property type="evidence" value="ECO:0007669"/>
    <property type="project" value="InterPro"/>
</dbReference>
<dbReference type="InterPro" id="IPR038158">
    <property type="entry name" value="H-NOX_domain_sf"/>
</dbReference>
<dbReference type="OrthoDB" id="6127067at2759"/>
<dbReference type="PANTHER" id="PTHR45655">
    <property type="entry name" value="GUANYLATE CYCLASE SOLUBLE SUBUNIT BETA-2"/>
    <property type="match status" value="1"/>
</dbReference>
<dbReference type="Pfam" id="PF07700">
    <property type="entry name" value="HNOB"/>
    <property type="match status" value="1"/>
</dbReference>
<comment type="caution">
    <text evidence="6">The sequence shown here is derived from an EMBL/GenBank/DDBJ whole genome shotgun (WGS) entry which is preliminary data.</text>
</comment>
<feature type="domain" description="Haem NO binding associated" evidence="5">
    <location>
        <begin position="226"/>
        <end position="305"/>
    </location>
</feature>
<dbReference type="GO" id="GO:0019934">
    <property type="term" value="P:cGMP-mediated signaling"/>
    <property type="evidence" value="ECO:0007669"/>
    <property type="project" value="TreeGrafter"/>
</dbReference>
<evidence type="ECO:0000256" key="2">
    <source>
        <dbReference type="ARBA" id="ARBA00022741"/>
    </source>
</evidence>
<dbReference type="SUPFAM" id="SSF111126">
    <property type="entry name" value="Ligand-binding domain in the NO signalling and Golgi transport"/>
    <property type="match status" value="1"/>
</dbReference>
<dbReference type="InterPro" id="IPR042463">
    <property type="entry name" value="HNOB_dom_associated_sf"/>
</dbReference>
<dbReference type="Gene3D" id="3.90.1520.10">
    <property type="entry name" value="H-NOX domain"/>
    <property type="match status" value="1"/>
</dbReference>
<keyword evidence="7" id="KW-1185">Reference proteome</keyword>
<dbReference type="Pfam" id="PF07701">
    <property type="entry name" value="HNOBA"/>
    <property type="match status" value="1"/>
</dbReference>
<keyword evidence="3" id="KW-0141">cGMP biosynthesis</keyword>
<reference evidence="6 7" key="1">
    <citation type="submission" date="2017-08" db="EMBL/GenBank/DDBJ databases">
        <title>Acidophilic green algal genome provides insights into adaptation to an acidic environment.</title>
        <authorList>
            <person name="Hirooka S."/>
            <person name="Hirose Y."/>
            <person name="Kanesaki Y."/>
            <person name="Higuchi S."/>
            <person name="Fujiwara T."/>
            <person name="Onuma R."/>
            <person name="Era A."/>
            <person name="Ohbayashi R."/>
            <person name="Uzuka A."/>
            <person name="Nozaki H."/>
            <person name="Yoshikawa H."/>
            <person name="Miyagishima S.Y."/>
        </authorList>
    </citation>
    <scope>NUCLEOTIDE SEQUENCE [LARGE SCALE GENOMIC DNA]</scope>
    <source>
        <strain evidence="6 7">NIES-2499</strain>
    </source>
</reference>
<dbReference type="PANTHER" id="PTHR45655:SF13">
    <property type="entry name" value="SOLUBLE GUANYLATE CYCLASE GCY-32-RELATED"/>
    <property type="match status" value="1"/>
</dbReference>
<evidence type="ECO:0000256" key="3">
    <source>
        <dbReference type="ARBA" id="ARBA00023293"/>
    </source>
</evidence>
<sequence>MPGPWISTCPYHDDLLYKIMGAACELAHITPYDAGRAFGHYFVKDAFTMGYGSLISLMGRTFVDFLCGLNNLHLHLSLGMPAFVPPDFRVEKVTTSSVELHYRSTRPSLGSWVVGICEEIASSVYSMEVKFDFLKGRDDGSCDHEVWHVSFSDQGLTTAKGQLALAREDSRIQYSPSPELFYTLFPFHMVIDRQMNLVQISVPFCSWDFAELSSLGASCVCLLRMTTSTGLELKGAFHRTLLMDGSEALLFTGSPRIKDLKELEHHKMFLSDIPPHDMSSDFVVVAEQRQVEADLTKKLEVTDKLKQT</sequence>
<dbReference type="GO" id="GO:0004383">
    <property type="term" value="F:guanylate cyclase activity"/>
    <property type="evidence" value="ECO:0007669"/>
    <property type="project" value="UniProtKB-EC"/>
</dbReference>
<protein>
    <recommendedName>
        <fullName evidence="1">guanylate cyclase</fullName>
        <ecNumber evidence="1">4.6.1.2</ecNumber>
    </recommendedName>
</protein>
<name>A0A250XN07_9CHLO</name>
<evidence type="ECO:0000259" key="5">
    <source>
        <dbReference type="Pfam" id="PF07701"/>
    </source>
</evidence>
<evidence type="ECO:0000256" key="1">
    <source>
        <dbReference type="ARBA" id="ARBA00012202"/>
    </source>
</evidence>
<dbReference type="GO" id="GO:0008074">
    <property type="term" value="C:guanylate cyclase complex, soluble"/>
    <property type="evidence" value="ECO:0007669"/>
    <property type="project" value="TreeGrafter"/>
</dbReference>
<evidence type="ECO:0000313" key="7">
    <source>
        <dbReference type="Proteomes" id="UP000232323"/>
    </source>
</evidence>
<dbReference type="Gene3D" id="3.30.450.260">
    <property type="entry name" value="Haem NO binding associated domain"/>
    <property type="match status" value="1"/>
</dbReference>
<accession>A0A250XN07</accession>
<dbReference type="Proteomes" id="UP000232323">
    <property type="component" value="Unassembled WGS sequence"/>
</dbReference>
<dbReference type="EMBL" id="BEGY01000126">
    <property type="protein sequence ID" value="GAX84474.1"/>
    <property type="molecule type" value="Genomic_DNA"/>
</dbReference>
<organism evidence="6 7">
    <name type="scientific">Chlamydomonas eustigma</name>
    <dbReference type="NCBI Taxonomy" id="1157962"/>
    <lineage>
        <taxon>Eukaryota</taxon>
        <taxon>Viridiplantae</taxon>
        <taxon>Chlorophyta</taxon>
        <taxon>core chlorophytes</taxon>
        <taxon>Chlorophyceae</taxon>
        <taxon>CS clade</taxon>
        <taxon>Chlamydomonadales</taxon>
        <taxon>Chlamydomonadaceae</taxon>
        <taxon>Chlamydomonas</taxon>
    </lineage>
</organism>
<dbReference type="EC" id="4.6.1.2" evidence="1"/>